<accession>A0ABW9MKH3</accession>
<comment type="caution">
    <text evidence="2">The sequence shown here is derived from an EMBL/GenBank/DDBJ whole genome shotgun (WGS) entry which is preliminary data.</text>
</comment>
<evidence type="ECO:0000256" key="1">
    <source>
        <dbReference type="SAM" id="MobiDB-lite"/>
    </source>
</evidence>
<reference evidence="2 3" key="1">
    <citation type="submission" date="2024-11" db="EMBL/GenBank/DDBJ databases">
        <title>Genome sequencing of Xanthomonas codiaei.</title>
        <authorList>
            <person name="Studholme D.J."/>
        </authorList>
    </citation>
    <scope>NUCLEOTIDE SEQUENCE [LARGE SCALE GENOMIC DNA]</scope>
    <source>
        <strain evidence="2 3">NCPPB 4350</strain>
    </source>
</reference>
<evidence type="ECO:0000313" key="3">
    <source>
        <dbReference type="Proteomes" id="UP001637990"/>
    </source>
</evidence>
<sequence>MIGWTASIDCRDAHRDARGRLACGARHLQGMDAIGRWLSRERYAASAPQPEAHAGNGLDTETELVTDGADARCATTSRLPDAGFYGDRHRDDEPMRRRDVQSAEDAASSRGKAAPRAALPSSA</sequence>
<evidence type="ECO:0000313" key="2">
    <source>
        <dbReference type="EMBL" id="MFO3704845.1"/>
    </source>
</evidence>
<dbReference type="RefSeq" id="WP_208622748.1">
    <property type="nucleotide sequence ID" value="NZ_JBJGBS010000023.1"/>
</dbReference>
<dbReference type="Proteomes" id="UP001637990">
    <property type="component" value="Unassembled WGS sequence"/>
</dbReference>
<protein>
    <submittedName>
        <fullName evidence="2">Uncharacterized protein</fullName>
    </submittedName>
</protein>
<gene>
    <name evidence="2" type="ORF">ACI6Q5_07615</name>
</gene>
<proteinExistence type="predicted"/>
<feature type="region of interest" description="Disordered" evidence="1">
    <location>
        <begin position="43"/>
        <end position="123"/>
    </location>
</feature>
<name>A0ABW9MKH3_9XANT</name>
<dbReference type="EMBL" id="JBJGBS010000023">
    <property type="protein sequence ID" value="MFO3704845.1"/>
    <property type="molecule type" value="Genomic_DNA"/>
</dbReference>
<keyword evidence="3" id="KW-1185">Reference proteome</keyword>
<feature type="compositionally biased region" description="Basic and acidic residues" evidence="1">
    <location>
        <begin position="86"/>
        <end position="101"/>
    </location>
</feature>
<organism evidence="2 3">
    <name type="scientific">Xanthomonas codiaei</name>
    <dbReference type="NCBI Taxonomy" id="56463"/>
    <lineage>
        <taxon>Bacteria</taxon>
        <taxon>Pseudomonadati</taxon>
        <taxon>Pseudomonadota</taxon>
        <taxon>Gammaproteobacteria</taxon>
        <taxon>Lysobacterales</taxon>
        <taxon>Lysobacteraceae</taxon>
        <taxon>Xanthomonas</taxon>
    </lineage>
</organism>